<keyword evidence="3" id="KW-0805">Transcription regulation</keyword>
<keyword evidence="1" id="KW-0547">Nucleotide-binding</keyword>
<evidence type="ECO:0000256" key="4">
    <source>
        <dbReference type="ARBA" id="ARBA00023125"/>
    </source>
</evidence>
<keyword evidence="5" id="KW-0804">Transcription</keyword>
<dbReference type="InterPro" id="IPR035965">
    <property type="entry name" value="PAS-like_dom_sf"/>
</dbReference>
<dbReference type="PROSITE" id="PS00676">
    <property type="entry name" value="SIGMA54_INTERACT_2"/>
    <property type="match status" value="1"/>
</dbReference>
<dbReference type="SMART" id="SM00448">
    <property type="entry name" value="REC"/>
    <property type="match status" value="1"/>
</dbReference>
<dbReference type="Pfam" id="PF08448">
    <property type="entry name" value="PAS_4"/>
    <property type="match status" value="1"/>
</dbReference>
<dbReference type="CDD" id="cd00156">
    <property type="entry name" value="REC"/>
    <property type="match status" value="1"/>
</dbReference>
<dbReference type="Pfam" id="PF00158">
    <property type="entry name" value="Sigma54_activat"/>
    <property type="match status" value="1"/>
</dbReference>
<dbReference type="Gene3D" id="1.10.8.60">
    <property type="match status" value="1"/>
</dbReference>
<dbReference type="InterPro" id="IPR001789">
    <property type="entry name" value="Sig_transdc_resp-reg_receiver"/>
</dbReference>
<dbReference type="PANTHER" id="PTHR32071:SF113">
    <property type="entry name" value="ALGINATE BIOSYNTHESIS TRANSCRIPTIONAL REGULATORY PROTEIN ALGB"/>
    <property type="match status" value="1"/>
</dbReference>
<keyword evidence="6" id="KW-0597">Phosphoprotein</keyword>
<feature type="domain" description="Response regulatory" evidence="9">
    <location>
        <begin position="9"/>
        <end position="123"/>
    </location>
</feature>
<dbReference type="Pfam" id="PF00072">
    <property type="entry name" value="Response_reg"/>
    <property type="match status" value="1"/>
</dbReference>
<dbReference type="Gene3D" id="3.40.50.300">
    <property type="entry name" value="P-loop containing nucleotide triphosphate hydrolases"/>
    <property type="match status" value="1"/>
</dbReference>
<dbReference type="AlphaFoldDB" id="A0A1S7LH31"/>
<dbReference type="SUPFAM" id="SSF55785">
    <property type="entry name" value="PYP-like sensor domain (PAS domain)"/>
    <property type="match status" value="1"/>
</dbReference>
<dbReference type="GO" id="GO:0000160">
    <property type="term" value="P:phosphorelay signal transduction system"/>
    <property type="evidence" value="ECO:0007669"/>
    <property type="project" value="UniProtKB-KW"/>
</dbReference>
<dbReference type="PROSITE" id="PS50110">
    <property type="entry name" value="RESPONSE_REGULATORY"/>
    <property type="match status" value="1"/>
</dbReference>
<feature type="compositionally biased region" description="Basic and acidic residues" evidence="7">
    <location>
        <begin position="528"/>
        <end position="540"/>
    </location>
</feature>
<protein>
    <submittedName>
        <fullName evidence="10">Putative sigma-54 dependent transcriptional regulator</fullName>
    </submittedName>
</protein>
<accession>A0A1S7LH31</accession>
<evidence type="ECO:0000256" key="6">
    <source>
        <dbReference type="PROSITE-ProRule" id="PRU00169"/>
    </source>
</evidence>
<dbReference type="Pfam" id="PF25601">
    <property type="entry name" value="AAA_lid_14"/>
    <property type="match status" value="1"/>
</dbReference>
<evidence type="ECO:0000256" key="5">
    <source>
        <dbReference type="ARBA" id="ARBA00023163"/>
    </source>
</evidence>
<organism evidence="10">
    <name type="scientific">Magnetococcus massalia (strain MO-1)</name>
    <dbReference type="NCBI Taxonomy" id="451514"/>
    <lineage>
        <taxon>Bacteria</taxon>
        <taxon>Pseudomonadati</taxon>
        <taxon>Pseudomonadota</taxon>
        <taxon>Magnetococcia</taxon>
        <taxon>Magnetococcales</taxon>
        <taxon>Magnetococcaceae</taxon>
        <taxon>Magnetococcus</taxon>
    </lineage>
</organism>
<dbReference type="InterPro" id="IPR025944">
    <property type="entry name" value="Sigma_54_int_dom_CS"/>
</dbReference>
<dbReference type="GO" id="GO:0043565">
    <property type="term" value="F:sequence-specific DNA binding"/>
    <property type="evidence" value="ECO:0007669"/>
    <property type="project" value="InterPro"/>
</dbReference>
<evidence type="ECO:0000259" key="9">
    <source>
        <dbReference type="PROSITE" id="PS50110"/>
    </source>
</evidence>
<gene>
    <name evidence="10" type="ORF">MAGMO_1666</name>
</gene>
<dbReference type="FunFam" id="3.40.50.300:FF:000006">
    <property type="entry name" value="DNA-binding transcriptional regulator NtrC"/>
    <property type="match status" value="1"/>
</dbReference>
<dbReference type="Gene3D" id="3.40.50.2300">
    <property type="match status" value="1"/>
</dbReference>
<dbReference type="Gene3D" id="1.10.10.60">
    <property type="entry name" value="Homeodomain-like"/>
    <property type="match status" value="1"/>
</dbReference>
<proteinExistence type="predicted"/>
<keyword evidence="4" id="KW-0238">DNA-binding</keyword>
<evidence type="ECO:0000256" key="7">
    <source>
        <dbReference type="SAM" id="MobiDB-lite"/>
    </source>
</evidence>
<evidence type="ECO:0000256" key="2">
    <source>
        <dbReference type="ARBA" id="ARBA00022840"/>
    </source>
</evidence>
<dbReference type="InterPro" id="IPR025943">
    <property type="entry name" value="Sigma_54_int_dom_ATP-bd_2"/>
</dbReference>
<dbReference type="CDD" id="cd00009">
    <property type="entry name" value="AAA"/>
    <property type="match status" value="1"/>
</dbReference>
<feature type="region of interest" description="Disordered" evidence="7">
    <location>
        <begin position="516"/>
        <end position="540"/>
    </location>
</feature>
<dbReference type="Pfam" id="PF02954">
    <property type="entry name" value="HTH_8"/>
    <property type="match status" value="1"/>
</dbReference>
<dbReference type="GO" id="GO:0006355">
    <property type="term" value="P:regulation of DNA-templated transcription"/>
    <property type="evidence" value="ECO:0007669"/>
    <property type="project" value="InterPro"/>
</dbReference>
<dbReference type="PANTHER" id="PTHR32071">
    <property type="entry name" value="TRANSCRIPTIONAL REGULATORY PROTEIN"/>
    <property type="match status" value="1"/>
</dbReference>
<dbReference type="PROSITE" id="PS50045">
    <property type="entry name" value="SIGMA54_INTERACT_4"/>
    <property type="match status" value="1"/>
</dbReference>
<feature type="domain" description="Sigma-54 factor interaction" evidence="8">
    <location>
        <begin position="264"/>
        <end position="493"/>
    </location>
</feature>
<keyword evidence="2" id="KW-0067">ATP-binding</keyword>
<dbReference type="InterPro" id="IPR013656">
    <property type="entry name" value="PAS_4"/>
</dbReference>
<dbReference type="InterPro" id="IPR058031">
    <property type="entry name" value="AAA_lid_NorR"/>
</dbReference>
<name>A0A1S7LH31_MAGMO</name>
<dbReference type="SUPFAM" id="SSF52172">
    <property type="entry name" value="CheY-like"/>
    <property type="match status" value="1"/>
</dbReference>
<dbReference type="GO" id="GO:0005524">
    <property type="term" value="F:ATP binding"/>
    <property type="evidence" value="ECO:0007669"/>
    <property type="project" value="UniProtKB-KW"/>
</dbReference>
<dbReference type="SUPFAM" id="SSF52540">
    <property type="entry name" value="P-loop containing nucleoside triphosphate hydrolases"/>
    <property type="match status" value="1"/>
</dbReference>
<dbReference type="SUPFAM" id="SSF46689">
    <property type="entry name" value="Homeodomain-like"/>
    <property type="match status" value="1"/>
</dbReference>
<dbReference type="InterPro" id="IPR027417">
    <property type="entry name" value="P-loop_NTPase"/>
</dbReference>
<dbReference type="InterPro" id="IPR011006">
    <property type="entry name" value="CheY-like_superfamily"/>
</dbReference>
<dbReference type="SMART" id="SM00382">
    <property type="entry name" value="AAA"/>
    <property type="match status" value="1"/>
</dbReference>
<feature type="modified residue" description="4-aspartylphosphate" evidence="6">
    <location>
        <position position="58"/>
    </location>
</feature>
<dbReference type="InterPro" id="IPR009057">
    <property type="entry name" value="Homeodomain-like_sf"/>
</dbReference>
<dbReference type="InterPro" id="IPR002078">
    <property type="entry name" value="Sigma_54_int"/>
</dbReference>
<evidence type="ECO:0000256" key="1">
    <source>
        <dbReference type="ARBA" id="ARBA00022741"/>
    </source>
</evidence>
<dbReference type="PRINTS" id="PR01590">
    <property type="entry name" value="HTHFIS"/>
</dbReference>
<dbReference type="InterPro" id="IPR003593">
    <property type="entry name" value="AAA+_ATPase"/>
</dbReference>
<evidence type="ECO:0000313" key="10">
    <source>
        <dbReference type="EMBL" id="CRH05848.1"/>
    </source>
</evidence>
<dbReference type="InterPro" id="IPR002197">
    <property type="entry name" value="HTH_Fis"/>
</dbReference>
<sequence length="581" mass="65602">MATTEASGTILLVDDEQPHRFMLRKMLQPSGYTIIEAHSVDSAIDQLQQQMCDLVLTDLKLGNQDGLNLIRWIKAFDAAIPVVILTAFPNLETARKAIQYGIHDYLSKPVIREKLLYVATRALVNKRLKDEKNRLQQNLSAIFQSVKDGLFTVDADLNLMDANKAALEICALHGQPGRRLQSELTGFVEQIALLLREQLEQFETVELPRTVFPFGQQNRLLAITASPLQNEQHHHLGAVLVVRDETRLANLERDLNARSHFHGMVGKSERMQRIYNLLEDLSEVETTALITGESGTGKELVAEAIHHHGPRARKPLVKVNCAGLSDALLESELFGHVRGAFTGAIKDKLGRFEMADEGTLFLDEIGDISPRMQTRLLRILQNREFERVGESRTRSVDVRVLAATNQNLAQRVDQGLFRADLYYRLKVVDVLLPPLRDRREDIPILMDHFLDQFNARFDKQLSGYERSVYRLCMTYPWPGNIRQLEHAVEHAFVVCRGELIQTHDLPLELLESPNQPAPLLTSAQSHSAPRDTVEASQAPDERQRIVAALRQCGGNKAKAARILSMGRTTLYRKFKLYGLDG</sequence>
<dbReference type="EMBL" id="LO017727">
    <property type="protein sequence ID" value="CRH05848.1"/>
    <property type="molecule type" value="Genomic_DNA"/>
</dbReference>
<dbReference type="PROSITE" id="PS00688">
    <property type="entry name" value="SIGMA54_INTERACT_3"/>
    <property type="match status" value="1"/>
</dbReference>
<evidence type="ECO:0000256" key="3">
    <source>
        <dbReference type="ARBA" id="ARBA00023015"/>
    </source>
</evidence>
<dbReference type="Gene3D" id="3.30.450.20">
    <property type="entry name" value="PAS domain"/>
    <property type="match status" value="1"/>
</dbReference>
<evidence type="ECO:0000259" key="8">
    <source>
        <dbReference type="PROSITE" id="PS50045"/>
    </source>
</evidence>
<reference evidence="10" key="1">
    <citation type="submission" date="2015-04" db="EMBL/GenBank/DDBJ databases">
        <authorList>
            <person name="Syromyatnikov M.Y."/>
            <person name="Popov V.N."/>
        </authorList>
    </citation>
    <scope>NUCLEOTIDE SEQUENCE</scope>
    <source>
        <strain evidence="10">MO-1</strain>
    </source>
</reference>